<protein>
    <submittedName>
        <fullName evidence="2">Uncharacterized protein</fullName>
    </submittedName>
</protein>
<feature type="non-terminal residue" evidence="2">
    <location>
        <position position="328"/>
    </location>
</feature>
<gene>
    <name evidence="2" type="ORF">g.7140</name>
</gene>
<name>A0A1B6CHU3_9HEMI</name>
<evidence type="ECO:0000313" key="2">
    <source>
        <dbReference type="EMBL" id="JAS12992.1"/>
    </source>
</evidence>
<proteinExistence type="predicted"/>
<dbReference type="AlphaFoldDB" id="A0A1B6CHU3"/>
<sequence length="328" mass="38975">MDSNDSLKKIEKFEEIQNSFGDNTHQKEVIELKKLISKLTVEKESLTNEVNLYKNINKENLQKSLSLKNEIDELKNMLENEENTNRNSFLNFQKYKSDVSTHIIQFNYTLDDVESKNNLLTHQVNDFGDCIINMERTYKEYMINIKTAFDEQVKGLKYTNQHFINEIIKKHADQIKSYESSLNQLQDQIIQKDSELKQYQIMISDLHCKKEEINQVNKENGLIKMSEQELKTKLLTLEKNMSKLMKLNAHLIKNYETKLRAFQNEKEYQIKILQMKLDEKNQCINGQNTENVVNNLEHKYQKLILTIDANYKNQHEKDKQKIQQLQDQ</sequence>
<feature type="coiled-coil region" evidence="1">
    <location>
        <begin position="168"/>
        <end position="202"/>
    </location>
</feature>
<reference evidence="2" key="1">
    <citation type="submission" date="2015-12" db="EMBL/GenBank/DDBJ databases">
        <title>De novo transcriptome assembly of four potential Pierce s Disease insect vectors from Arizona vineyards.</title>
        <authorList>
            <person name="Tassone E.E."/>
        </authorList>
    </citation>
    <scope>NUCLEOTIDE SEQUENCE</scope>
</reference>
<keyword evidence="1" id="KW-0175">Coiled coil</keyword>
<organism evidence="2">
    <name type="scientific">Clastoptera arizonana</name>
    <name type="common">Arizona spittle bug</name>
    <dbReference type="NCBI Taxonomy" id="38151"/>
    <lineage>
        <taxon>Eukaryota</taxon>
        <taxon>Metazoa</taxon>
        <taxon>Ecdysozoa</taxon>
        <taxon>Arthropoda</taxon>
        <taxon>Hexapoda</taxon>
        <taxon>Insecta</taxon>
        <taxon>Pterygota</taxon>
        <taxon>Neoptera</taxon>
        <taxon>Paraneoptera</taxon>
        <taxon>Hemiptera</taxon>
        <taxon>Auchenorrhyncha</taxon>
        <taxon>Cercopoidea</taxon>
        <taxon>Clastopteridae</taxon>
        <taxon>Clastoptera</taxon>
    </lineage>
</organism>
<evidence type="ECO:0000256" key="1">
    <source>
        <dbReference type="SAM" id="Coils"/>
    </source>
</evidence>
<accession>A0A1B6CHU3</accession>
<feature type="coiled-coil region" evidence="1">
    <location>
        <begin position="29"/>
        <end position="91"/>
    </location>
</feature>
<dbReference type="EMBL" id="GEDC01024306">
    <property type="protein sequence ID" value="JAS12992.1"/>
    <property type="molecule type" value="Transcribed_RNA"/>
</dbReference>